<dbReference type="Gene3D" id="1.20.1250.20">
    <property type="entry name" value="MFS general substrate transporter like domains"/>
    <property type="match status" value="1"/>
</dbReference>
<name>A0AAX3EQL6_PAEUR</name>
<evidence type="ECO:0000259" key="7">
    <source>
        <dbReference type="PROSITE" id="PS50850"/>
    </source>
</evidence>
<dbReference type="AlphaFoldDB" id="A0AAX3EQL6"/>
<dbReference type="Proteomes" id="UP001163293">
    <property type="component" value="Chromosome"/>
</dbReference>
<reference evidence="8" key="1">
    <citation type="submission" date="2022-07" db="EMBL/GenBank/DDBJ databases">
        <authorList>
            <person name="Wu T."/>
        </authorList>
    </citation>
    <scope>NUCLEOTIDE SEQUENCE</scope>
    <source>
        <strain evidence="8">SD-1</strain>
    </source>
</reference>
<feature type="transmembrane region" description="Helical" evidence="6">
    <location>
        <begin position="258"/>
        <end position="279"/>
    </location>
</feature>
<feature type="transmembrane region" description="Helical" evidence="6">
    <location>
        <begin position="226"/>
        <end position="246"/>
    </location>
</feature>
<feature type="transmembrane region" description="Helical" evidence="6">
    <location>
        <begin position="314"/>
        <end position="332"/>
    </location>
</feature>
<evidence type="ECO:0000256" key="1">
    <source>
        <dbReference type="ARBA" id="ARBA00004651"/>
    </source>
</evidence>
<dbReference type="Pfam" id="PF07690">
    <property type="entry name" value="MFS_1"/>
    <property type="match status" value="2"/>
</dbReference>
<comment type="subcellular location">
    <subcellularLocation>
        <location evidence="1">Cell membrane</location>
        <topology evidence="1">Multi-pass membrane protein</topology>
    </subcellularLocation>
</comment>
<dbReference type="InterPro" id="IPR036259">
    <property type="entry name" value="MFS_trans_sf"/>
</dbReference>
<evidence type="ECO:0000256" key="6">
    <source>
        <dbReference type="SAM" id="Phobius"/>
    </source>
</evidence>
<gene>
    <name evidence="8" type="ORF">NL394_10205</name>
</gene>
<protein>
    <submittedName>
        <fullName evidence="8">MFS transporter</fullName>
    </submittedName>
</protein>
<keyword evidence="4 6" id="KW-0472">Membrane</keyword>
<dbReference type="EMBL" id="CP101185">
    <property type="protein sequence ID" value="UYV99752.1"/>
    <property type="molecule type" value="Genomic_DNA"/>
</dbReference>
<dbReference type="InterPro" id="IPR020846">
    <property type="entry name" value="MFS_dom"/>
</dbReference>
<evidence type="ECO:0000256" key="2">
    <source>
        <dbReference type="ARBA" id="ARBA00022692"/>
    </source>
</evidence>
<feature type="transmembrane region" description="Helical" evidence="6">
    <location>
        <begin position="376"/>
        <end position="398"/>
    </location>
</feature>
<dbReference type="SUPFAM" id="SSF103473">
    <property type="entry name" value="MFS general substrate transporter"/>
    <property type="match status" value="1"/>
</dbReference>
<dbReference type="RefSeq" id="WP_021474566.1">
    <property type="nucleotide sequence ID" value="NZ_BDMH01000004.1"/>
</dbReference>
<dbReference type="InterPro" id="IPR053160">
    <property type="entry name" value="MFS_DHA3_Transporter"/>
</dbReference>
<keyword evidence="2 6" id="KW-0812">Transmembrane</keyword>
<proteinExistence type="predicted"/>
<evidence type="ECO:0000256" key="4">
    <source>
        <dbReference type="ARBA" id="ARBA00023136"/>
    </source>
</evidence>
<feature type="transmembrane region" description="Helical" evidence="6">
    <location>
        <begin position="291"/>
        <end position="308"/>
    </location>
</feature>
<dbReference type="PANTHER" id="PTHR23530">
    <property type="entry name" value="TRANSPORT PROTEIN-RELATED"/>
    <property type="match status" value="1"/>
</dbReference>
<feature type="transmembrane region" description="Helical" evidence="6">
    <location>
        <begin position="45"/>
        <end position="66"/>
    </location>
</feature>
<accession>A0AAX3EQL6</accession>
<feature type="transmembrane region" description="Helical" evidence="6">
    <location>
        <begin position="172"/>
        <end position="190"/>
    </location>
</feature>
<feature type="region of interest" description="Disordered" evidence="5">
    <location>
        <begin position="407"/>
        <end position="428"/>
    </location>
</feature>
<feature type="domain" description="Major facilitator superfamily (MFS) profile" evidence="7">
    <location>
        <begin position="224"/>
        <end position="428"/>
    </location>
</feature>
<organism evidence="8 9">
    <name type="scientific">Paenarthrobacter ureafaciens</name>
    <dbReference type="NCBI Taxonomy" id="37931"/>
    <lineage>
        <taxon>Bacteria</taxon>
        <taxon>Bacillati</taxon>
        <taxon>Actinomycetota</taxon>
        <taxon>Actinomycetes</taxon>
        <taxon>Micrococcales</taxon>
        <taxon>Micrococcaceae</taxon>
        <taxon>Paenarthrobacter</taxon>
    </lineage>
</organism>
<keyword evidence="3 6" id="KW-1133">Transmembrane helix</keyword>
<dbReference type="PROSITE" id="PS50850">
    <property type="entry name" value="MFS"/>
    <property type="match status" value="1"/>
</dbReference>
<sequence>MNDAARAIQRVYLTLTLGNTIAASFIWGINTLFLLDAGLSNLEAFAANAFFTAGMVLFEVPTGVVADGWGRRTSFLLGTMTLAGSTYLYYVLWQISAPFWMWAVVSVLLGLGFTFFSGAVEAWLVDALRYSGYEGGLETVLGRGQMAQGIAMLVGSVAGGVIAQATDLGVPFLLRVLVLVAMFAVAFRLMHDVGFSPDRSARPVEATRAVLSASLENGLKNRPVRYVMLAAPFTAGVGIYVFYALQPFLLELFGDPKAYSVAGLAAAIVAGSQILGGWLAPHLRGLFHKRTSVLILTGVIGGAILLALGFTRLFWVALVLLALWAVMGSAALPVRQAYVNDMIPSKQRATVLSFDSLMGSSGGVVVQPLLGRSADLYGYPASLAIAGVIELLAVPFLLASRRQAPVADGATTPTTTPTSGQDGPETTG</sequence>
<keyword evidence="9" id="KW-1185">Reference proteome</keyword>
<feature type="transmembrane region" description="Helical" evidence="6">
    <location>
        <begin position="73"/>
        <end position="93"/>
    </location>
</feature>
<feature type="transmembrane region" description="Helical" evidence="6">
    <location>
        <begin position="99"/>
        <end position="125"/>
    </location>
</feature>
<evidence type="ECO:0000313" key="8">
    <source>
        <dbReference type="EMBL" id="UYV99752.1"/>
    </source>
</evidence>
<dbReference type="GO" id="GO:0022857">
    <property type="term" value="F:transmembrane transporter activity"/>
    <property type="evidence" value="ECO:0007669"/>
    <property type="project" value="InterPro"/>
</dbReference>
<dbReference type="InterPro" id="IPR011701">
    <property type="entry name" value="MFS"/>
</dbReference>
<feature type="transmembrane region" description="Helical" evidence="6">
    <location>
        <begin position="352"/>
        <end position="370"/>
    </location>
</feature>
<evidence type="ECO:0000256" key="3">
    <source>
        <dbReference type="ARBA" id="ARBA00022989"/>
    </source>
</evidence>
<feature type="compositionally biased region" description="Polar residues" evidence="5">
    <location>
        <begin position="419"/>
        <end position="428"/>
    </location>
</feature>
<feature type="transmembrane region" description="Helical" evidence="6">
    <location>
        <begin position="12"/>
        <end position="33"/>
    </location>
</feature>
<dbReference type="PANTHER" id="PTHR23530:SF1">
    <property type="entry name" value="PERMEASE, MAJOR FACILITATOR SUPERFAMILY-RELATED"/>
    <property type="match status" value="1"/>
</dbReference>
<evidence type="ECO:0000313" key="9">
    <source>
        <dbReference type="Proteomes" id="UP001163293"/>
    </source>
</evidence>
<evidence type="ECO:0000256" key="5">
    <source>
        <dbReference type="SAM" id="MobiDB-lite"/>
    </source>
</evidence>
<feature type="transmembrane region" description="Helical" evidence="6">
    <location>
        <begin position="146"/>
        <end position="166"/>
    </location>
</feature>
<dbReference type="GO" id="GO:0005886">
    <property type="term" value="C:plasma membrane"/>
    <property type="evidence" value="ECO:0007669"/>
    <property type="project" value="UniProtKB-SubCell"/>
</dbReference>